<dbReference type="AlphaFoldDB" id="A0A1Y6F6L9"/>
<sequence>MEPSSSPPSTRHWAEPDRLRYRHWVERRRALDLPGYASFADVGLDGDWTTPYHLASCALDGPVLLTYNYLDAPSARAHRETLLRIGFLPDMPFNRVLDRPLGHVGLGRSDLYVTHAFHMLPAARSTSVPRADLDRSFDMVGRLECEGRRVIALGRAAAHLCRRHGIAHVETAHPSARGLGFAERAAVLAAAIR</sequence>
<dbReference type="Proteomes" id="UP000194474">
    <property type="component" value="Unassembled WGS sequence"/>
</dbReference>
<dbReference type="EMBL" id="FXWK01000001">
    <property type="protein sequence ID" value="SMQ70209.1"/>
    <property type="molecule type" value="Genomic_DNA"/>
</dbReference>
<dbReference type="RefSeq" id="WP_210189912.1">
    <property type="nucleotide sequence ID" value="NZ_FXWK01000001.1"/>
</dbReference>
<gene>
    <name evidence="1" type="ORF">SAMN06295905_1829</name>
</gene>
<proteinExistence type="predicted"/>
<dbReference type="SUPFAM" id="SSF52141">
    <property type="entry name" value="Uracil-DNA glycosylase-like"/>
    <property type="match status" value="1"/>
</dbReference>
<evidence type="ECO:0000313" key="1">
    <source>
        <dbReference type="EMBL" id="SMQ70209.1"/>
    </source>
</evidence>
<keyword evidence="2" id="KW-1185">Reference proteome</keyword>
<dbReference type="InterPro" id="IPR036895">
    <property type="entry name" value="Uracil-DNA_glycosylase-like_sf"/>
</dbReference>
<reference evidence="2" key="1">
    <citation type="submission" date="2017-04" db="EMBL/GenBank/DDBJ databases">
        <authorList>
            <person name="Varghese N."/>
            <person name="Submissions S."/>
        </authorList>
    </citation>
    <scope>NUCLEOTIDE SEQUENCE [LARGE SCALE GENOMIC DNA]</scope>
</reference>
<protein>
    <submittedName>
        <fullName evidence="1">Uncharacterized protein</fullName>
    </submittedName>
</protein>
<name>A0A1Y6F6L9_9HYPH</name>
<organism evidence="1 2">
    <name type="scientific">Devosia lucknowensis</name>
    <dbReference type="NCBI Taxonomy" id="1096929"/>
    <lineage>
        <taxon>Bacteria</taxon>
        <taxon>Pseudomonadati</taxon>
        <taxon>Pseudomonadota</taxon>
        <taxon>Alphaproteobacteria</taxon>
        <taxon>Hyphomicrobiales</taxon>
        <taxon>Devosiaceae</taxon>
        <taxon>Devosia</taxon>
    </lineage>
</organism>
<accession>A0A1Y6F6L9</accession>
<evidence type="ECO:0000313" key="2">
    <source>
        <dbReference type="Proteomes" id="UP000194474"/>
    </source>
</evidence>